<evidence type="ECO:0000313" key="2">
    <source>
        <dbReference type="Proteomes" id="UP000184130"/>
    </source>
</evidence>
<proteinExistence type="predicted"/>
<protein>
    <submittedName>
        <fullName evidence="1">Uncharacterized protein</fullName>
    </submittedName>
</protein>
<evidence type="ECO:0000313" key="1">
    <source>
        <dbReference type="EMBL" id="SHL28748.1"/>
    </source>
</evidence>
<name>A0A1M6ZE50_XYLRU</name>
<sequence length="75" mass="8545">MNRVCRIIPNFASGMSKDTLWRLCASSRMANHRSVFHSCQLFQEKDNLFSKGVNDSSKESTYSVKRLSTISGKKQ</sequence>
<dbReference type="Proteomes" id="UP000184130">
    <property type="component" value="Unassembled WGS sequence"/>
</dbReference>
<dbReference type="EMBL" id="FRBD01000055">
    <property type="protein sequence ID" value="SHL28748.1"/>
    <property type="molecule type" value="Genomic_DNA"/>
</dbReference>
<accession>A0A1M6ZE50</accession>
<dbReference type="AlphaFoldDB" id="A0A1M6ZE50"/>
<organism evidence="1 2">
    <name type="scientific">Xylanibacter ruminicola</name>
    <name type="common">Prevotella ruminicola</name>
    <dbReference type="NCBI Taxonomy" id="839"/>
    <lineage>
        <taxon>Bacteria</taxon>
        <taxon>Pseudomonadati</taxon>
        <taxon>Bacteroidota</taxon>
        <taxon>Bacteroidia</taxon>
        <taxon>Bacteroidales</taxon>
        <taxon>Prevotellaceae</taxon>
        <taxon>Xylanibacter</taxon>
    </lineage>
</organism>
<reference evidence="1 2" key="1">
    <citation type="submission" date="2016-11" db="EMBL/GenBank/DDBJ databases">
        <authorList>
            <person name="Jaros S."/>
            <person name="Januszkiewicz K."/>
            <person name="Wedrychowicz H."/>
        </authorList>
    </citation>
    <scope>NUCLEOTIDE SEQUENCE [LARGE SCALE GENOMIC DNA]</scope>
    <source>
        <strain evidence="1 2">KHT3</strain>
    </source>
</reference>
<gene>
    <name evidence="1" type="ORF">SAMN05216463_1553</name>
</gene>